<evidence type="ECO:0000259" key="3">
    <source>
        <dbReference type="SMART" id="SM00829"/>
    </source>
</evidence>
<keyword evidence="1" id="KW-0521">NADP</keyword>
<dbReference type="InterPro" id="IPR020843">
    <property type="entry name" value="ER"/>
</dbReference>
<dbReference type="PANTHER" id="PTHR48106:SF8">
    <property type="entry name" value="OS02G0805600 PROTEIN"/>
    <property type="match status" value="1"/>
</dbReference>
<dbReference type="RefSeq" id="WP_280628586.1">
    <property type="nucleotide sequence ID" value="NZ_CP123498.1"/>
</dbReference>
<dbReference type="AlphaFoldDB" id="A0AA95JZE0"/>
<dbReference type="InterPro" id="IPR013149">
    <property type="entry name" value="ADH-like_C"/>
</dbReference>
<dbReference type="InterPro" id="IPR011032">
    <property type="entry name" value="GroES-like_sf"/>
</dbReference>
<gene>
    <name evidence="4" type="ORF">QE207_10795</name>
</gene>
<dbReference type="InterPro" id="IPR036291">
    <property type="entry name" value="NAD(P)-bd_dom_sf"/>
</dbReference>
<dbReference type="PANTHER" id="PTHR48106">
    <property type="entry name" value="QUINONE OXIDOREDUCTASE PIG3-RELATED"/>
    <property type="match status" value="1"/>
</dbReference>
<accession>A0AA95JZE0</accession>
<dbReference type="NCBIfam" id="TIGR02824">
    <property type="entry name" value="quinone_pig3"/>
    <property type="match status" value="1"/>
</dbReference>
<reference evidence="4" key="1">
    <citation type="submission" date="2023-04" db="EMBL/GenBank/DDBJ databases">
        <title>Genome dynamics across the evolutionary transition to endosymbiosis.</title>
        <authorList>
            <person name="Siozios S."/>
            <person name="Nadal-Jimenez P."/>
            <person name="Azagi T."/>
            <person name="Sprong H."/>
            <person name="Frost C.L."/>
            <person name="Parratt S.R."/>
            <person name="Taylor G."/>
            <person name="Brettell L."/>
            <person name="Lew K.C."/>
            <person name="Croft L."/>
            <person name="King K.C."/>
            <person name="Brockhurst M.A."/>
            <person name="Hypsa V."/>
            <person name="Novakova E."/>
            <person name="Darby A.C."/>
            <person name="Hurst G.D.D."/>
        </authorList>
    </citation>
    <scope>NUCLEOTIDE SEQUENCE</scope>
    <source>
        <strain evidence="4">AIh</strain>
    </source>
</reference>
<dbReference type="Gene3D" id="3.40.50.720">
    <property type="entry name" value="NAD(P)-binding Rossmann-like Domain"/>
    <property type="match status" value="1"/>
</dbReference>
<evidence type="ECO:0000256" key="2">
    <source>
        <dbReference type="ARBA" id="ARBA00023002"/>
    </source>
</evidence>
<sequence>MPHHHIDALPKTMLAIEIVGPGGPEKLKPTQLPLIKPPKSHLLVKVAAAGVNRPDVFQRMGVYPPPADASPIPGLEISGQVVSVGEGCQRWKNGDKVCALVAGGGYAEYCLVHEAIALPIGDLSYIEAAALPENFFTVWANVFQIGQLKKNETVLIHGGTSGIGSIAIMLAKIFGAKVFTTVGSVEKMKVASSLGADKVINYMTEDFAEKIAEYTQNKGVNMVVDLIGGDYVNKNYQMAAKYGRIIQVGMMRGAPQQVNLMPLMVKQLIHTGSTMRARTLVEKIAIAKELENKVWPLIYSGKIKPIIAKTYPLEQAEKAHCFMESGNLIGKLVLVNEHF</sequence>
<dbReference type="InterPro" id="IPR014189">
    <property type="entry name" value="Quinone_OxRdtase_PIG3"/>
</dbReference>
<organism evidence="4 5">
    <name type="scientific">Arsenophonus nasoniae</name>
    <name type="common">son-killer infecting Nasonia vitripennis</name>
    <dbReference type="NCBI Taxonomy" id="638"/>
    <lineage>
        <taxon>Bacteria</taxon>
        <taxon>Pseudomonadati</taxon>
        <taxon>Pseudomonadota</taxon>
        <taxon>Gammaproteobacteria</taxon>
        <taxon>Enterobacterales</taxon>
        <taxon>Morganellaceae</taxon>
        <taxon>Arsenophonus</taxon>
    </lineage>
</organism>
<dbReference type="SUPFAM" id="SSF50129">
    <property type="entry name" value="GroES-like"/>
    <property type="match status" value="1"/>
</dbReference>
<feature type="domain" description="Enoyl reductase (ER)" evidence="3">
    <location>
        <begin position="22"/>
        <end position="334"/>
    </location>
</feature>
<protein>
    <submittedName>
        <fullName evidence="4">NAD(P)H-quinone oxidoreductase</fullName>
    </submittedName>
</protein>
<dbReference type="Proteomes" id="UP001177597">
    <property type="component" value="Chromosome"/>
</dbReference>
<name>A0AA95JZE0_9GAMM</name>
<dbReference type="CDD" id="cd05276">
    <property type="entry name" value="p53_inducible_oxidoreductase"/>
    <property type="match status" value="1"/>
</dbReference>
<keyword evidence="2" id="KW-0560">Oxidoreductase</keyword>
<dbReference type="EMBL" id="CP123498">
    <property type="protein sequence ID" value="WGL94229.1"/>
    <property type="molecule type" value="Genomic_DNA"/>
</dbReference>
<dbReference type="SUPFAM" id="SSF51735">
    <property type="entry name" value="NAD(P)-binding Rossmann-fold domains"/>
    <property type="match status" value="1"/>
</dbReference>
<dbReference type="Pfam" id="PF08240">
    <property type="entry name" value="ADH_N"/>
    <property type="match status" value="1"/>
</dbReference>
<proteinExistence type="predicted"/>
<dbReference type="GO" id="GO:0016651">
    <property type="term" value="F:oxidoreductase activity, acting on NAD(P)H"/>
    <property type="evidence" value="ECO:0007669"/>
    <property type="project" value="TreeGrafter"/>
</dbReference>
<dbReference type="InterPro" id="IPR013154">
    <property type="entry name" value="ADH-like_N"/>
</dbReference>
<evidence type="ECO:0000313" key="4">
    <source>
        <dbReference type="EMBL" id="WGL94229.1"/>
    </source>
</evidence>
<evidence type="ECO:0000313" key="5">
    <source>
        <dbReference type="Proteomes" id="UP001177597"/>
    </source>
</evidence>
<dbReference type="Pfam" id="PF00107">
    <property type="entry name" value="ADH_zinc_N"/>
    <property type="match status" value="1"/>
</dbReference>
<dbReference type="GO" id="GO:0070402">
    <property type="term" value="F:NADPH binding"/>
    <property type="evidence" value="ECO:0007669"/>
    <property type="project" value="TreeGrafter"/>
</dbReference>
<evidence type="ECO:0000256" key="1">
    <source>
        <dbReference type="ARBA" id="ARBA00022857"/>
    </source>
</evidence>
<dbReference type="SMART" id="SM00829">
    <property type="entry name" value="PKS_ER"/>
    <property type="match status" value="1"/>
</dbReference>
<dbReference type="Gene3D" id="3.90.180.10">
    <property type="entry name" value="Medium-chain alcohol dehydrogenases, catalytic domain"/>
    <property type="match status" value="1"/>
</dbReference>